<dbReference type="PROSITE" id="PS51186">
    <property type="entry name" value="GNAT"/>
    <property type="match status" value="1"/>
</dbReference>
<dbReference type="Proteomes" id="UP001597544">
    <property type="component" value="Unassembled WGS sequence"/>
</dbReference>
<dbReference type="GO" id="GO:0016746">
    <property type="term" value="F:acyltransferase activity"/>
    <property type="evidence" value="ECO:0007669"/>
    <property type="project" value="UniProtKB-KW"/>
</dbReference>
<keyword evidence="2" id="KW-0808">Transferase</keyword>
<name>A0ABW5ISS2_9BACT</name>
<protein>
    <submittedName>
        <fullName evidence="2">GNAT family N-acetyltransferase</fullName>
        <ecNumber evidence="2">2.3.-.-</ecNumber>
    </submittedName>
</protein>
<proteinExistence type="predicted"/>
<dbReference type="Pfam" id="PF13302">
    <property type="entry name" value="Acetyltransf_3"/>
    <property type="match status" value="1"/>
</dbReference>
<dbReference type="EC" id="2.3.-.-" evidence="2"/>
<accession>A0ABW5ISS2</accession>
<keyword evidence="2" id="KW-0012">Acyltransferase</keyword>
<dbReference type="SUPFAM" id="SSF55729">
    <property type="entry name" value="Acyl-CoA N-acyltransferases (Nat)"/>
    <property type="match status" value="1"/>
</dbReference>
<reference evidence="3" key="1">
    <citation type="journal article" date="2019" name="Int. J. Syst. Evol. Microbiol.">
        <title>The Global Catalogue of Microorganisms (GCM) 10K type strain sequencing project: providing services to taxonomists for standard genome sequencing and annotation.</title>
        <authorList>
            <consortium name="The Broad Institute Genomics Platform"/>
            <consortium name="The Broad Institute Genome Sequencing Center for Infectious Disease"/>
            <person name="Wu L."/>
            <person name="Ma J."/>
        </authorList>
    </citation>
    <scope>NUCLEOTIDE SEQUENCE [LARGE SCALE GENOMIC DNA]</scope>
    <source>
        <strain evidence="3">KCTC 42498</strain>
    </source>
</reference>
<feature type="domain" description="N-acetyltransferase" evidence="1">
    <location>
        <begin position="9"/>
        <end position="177"/>
    </location>
</feature>
<gene>
    <name evidence="2" type="ORF">ACFSRY_14390</name>
</gene>
<keyword evidence="3" id="KW-1185">Reference proteome</keyword>
<evidence type="ECO:0000313" key="3">
    <source>
        <dbReference type="Proteomes" id="UP001597544"/>
    </source>
</evidence>
<dbReference type="InterPro" id="IPR000182">
    <property type="entry name" value="GNAT_dom"/>
</dbReference>
<evidence type="ECO:0000313" key="2">
    <source>
        <dbReference type="EMBL" id="MFD2515060.1"/>
    </source>
</evidence>
<comment type="caution">
    <text evidence="2">The sequence shown here is derived from an EMBL/GenBank/DDBJ whole genome shotgun (WGS) entry which is preliminary data.</text>
</comment>
<sequence length="191" mass="22117">MSTDMNESLAVREVQAEDIDLIANYWLESDSVFLVSMGVDLEKLPTREGLRTMLTHQIHSKMEEKMSYALIWLSDGEPIGHSNVNSIQFGESAFMHLHLWKPETRKRGIGTTLVKKSLPYFFENLKLKVLFCEPYALNPAPNRTLEKVGFVFEKKYRTIPGSLNFEQEVNRWKLTREKYEGICANTEIKVQ</sequence>
<organism evidence="2 3">
    <name type="scientific">Pontibacter locisalis</name>
    <dbReference type="NCBI Taxonomy" id="1719035"/>
    <lineage>
        <taxon>Bacteria</taxon>
        <taxon>Pseudomonadati</taxon>
        <taxon>Bacteroidota</taxon>
        <taxon>Cytophagia</taxon>
        <taxon>Cytophagales</taxon>
        <taxon>Hymenobacteraceae</taxon>
        <taxon>Pontibacter</taxon>
    </lineage>
</organism>
<dbReference type="InterPro" id="IPR016181">
    <property type="entry name" value="Acyl_CoA_acyltransferase"/>
</dbReference>
<dbReference type="Gene3D" id="3.40.630.30">
    <property type="match status" value="1"/>
</dbReference>
<dbReference type="RefSeq" id="WP_377509021.1">
    <property type="nucleotide sequence ID" value="NZ_JBHULU010000021.1"/>
</dbReference>
<evidence type="ECO:0000259" key="1">
    <source>
        <dbReference type="PROSITE" id="PS51186"/>
    </source>
</evidence>
<dbReference type="EMBL" id="JBHULU010000021">
    <property type="protein sequence ID" value="MFD2515060.1"/>
    <property type="molecule type" value="Genomic_DNA"/>
</dbReference>